<keyword evidence="1" id="KW-0812">Transmembrane</keyword>
<keyword evidence="3" id="KW-1185">Reference proteome</keyword>
<feature type="transmembrane region" description="Helical" evidence="1">
    <location>
        <begin position="51"/>
        <end position="70"/>
    </location>
</feature>
<dbReference type="EMBL" id="KV429098">
    <property type="protein sequence ID" value="KZT65895.1"/>
    <property type="molecule type" value="Genomic_DNA"/>
</dbReference>
<dbReference type="OrthoDB" id="5086884at2759"/>
<reference evidence="2 3" key="1">
    <citation type="journal article" date="2016" name="Mol. Biol. Evol.">
        <title>Comparative Genomics of Early-Diverging Mushroom-Forming Fungi Provides Insights into the Origins of Lignocellulose Decay Capabilities.</title>
        <authorList>
            <person name="Nagy L.G."/>
            <person name="Riley R."/>
            <person name="Tritt A."/>
            <person name="Adam C."/>
            <person name="Daum C."/>
            <person name="Floudas D."/>
            <person name="Sun H."/>
            <person name="Yadav J.S."/>
            <person name="Pangilinan J."/>
            <person name="Larsson K.H."/>
            <person name="Matsuura K."/>
            <person name="Barry K."/>
            <person name="Labutti K."/>
            <person name="Kuo R."/>
            <person name="Ohm R.A."/>
            <person name="Bhattacharya S.S."/>
            <person name="Shirouzu T."/>
            <person name="Yoshinaga Y."/>
            <person name="Martin F.M."/>
            <person name="Grigoriev I.V."/>
            <person name="Hibbett D.S."/>
        </authorList>
    </citation>
    <scope>NUCLEOTIDE SEQUENCE [LARGE SCALE GENOMIC DNA]</scope>
    <source>
        <strain evidence="2 3">L-15889</strain>
    </source>
</reference>
<gene>
    <name evidence="2" type="ORF">DAEQUDRAFT_494048</name>
</gene>
<keyword evidence="1" id="KW-0472">Membrane</keyword>
<name>A0A165MMT2_9APHY</name>
<evidence type="ECO:0000256" key="1">
    <source>
        <dbReference type="SAM" id="Phobius"/>
    </source>
</evidence>
<protein>
    <submittedName>
        <fullName evidence="2">Uncharacterized protein</fullName>
    </submittedName>
</protein>
<dbReference type="AlphaFoldDB" id="A0A165MMT2"/>
<keyword evidence="1" id="KW-1133">Transmembrane helix</keyword>
<dbReference type="Proteomes" id="UP000076727">
    <property type="component" value="Unassembled WGS sequence"/>
</dbReference>
<proteinExistence type="predicted"/>
<evidence type="ECO:0000313" key="3">
    <source>
        <dbReference type="Proteomes" id="UP000076727"/>
    </source>
</evidence>
<accession>A0A165MMT2</accession>
<evidence type="ECO:0000313" key="2">
    <source>
        <dbReference type="EMBL" id="KZT65895.1"/>
    </source>
</evidence>
<dbReference type="STRING" id="1314783.A0A165MMT2"/>
<organism evidence="2 3">
    <name type="scientific">Daedalea quercina L-15889</name>
    <dbReference type="NCBI Taxonomy" id="1314783"/>
    <lineage>
        <taxon>Eukaryota</taxon>
        <taxon>Fungi</taxon>
        <taxon>Dikarya</taxon>
        <taxon>Basidiomycota</taxon>
        <taxon>Agaricomycotina</taxon>
        <taxon>Agaricomycetes</taxon>
        <taxon>Polyporales</taxon>
        <taxon>Fomitopsis</taxon>
    </lineage>
</organism>
<sequence>MTQLGASFGLAITTIVYDSELKKVSAKDGVTVDVNGTNAPADAQLTAYKDAFWTGCAIVMFGAALAALVLRGAGIVGHRKGQEQAQQTQADKDT</sequence>